<dbReference type="GO" id="GO:0003677">
    <property type="term" value="F:DNA binding"/>
    <property type="evidence" value="ECO:0007669"/>
    <property type="project" value="InterPro"/>
</dbReference>
<dbReference type="PROSITE" id="PS50048">
    <property type="entry name" value="ZN2_CY6_FUNGAL_2"/>
    <property type="match status" value="1"/>
</dbReference>
<reference evidence="6 7" key="1">
    <citation type="submission" date="2015-08" db="EMBL/GenBank/DDBJ databases">
        <title>Next Generation Sequencing and Analysis of the Genome of Puccinia sorghi L Schw, the Causal Agent of Maize Common Rust.</title>
        <authorList>
            <person name="Rochi L."/>
            <person name="Burguener G."/>
            <person name="Darino M."/>
            <person name="Turjanski A."/>
            <person name="Kreff E."/>
            <person name="Dieguez M.J."/>
            <person name="Sacco F."/>
        </authorList>
    </citation>
    <scope>NUCLEOTIDE SEQUENCE [LARGE SCALE GENOMIC DNA]</scope>
    <source>
        <strain evidence="6 7">RO10H11247</strain>
    </source>
</reference>
<dbReference type="GO" id="GO:0000981">
    <property type="term" value="F:DNA-binding transcription factor activity, RNA polymerase II-specific"/>
    <property type="evidence" value="ECO:0007669"/>
    <property type="project" value="InterPro"/>
</dbReference>
<dbReference type="CDD" id="cd12148">
    <property type="entry name" value="fungal_TF_MHR"/>
    <property type="match status" value="1"/>
</dbReference>
<dbReference type="STRING" id="27349.A0A0L6V5W4"/>
<dbReference type="VEuPathDB" id="FungiDB:VP01_2485g5"/>
<dbReference type="CDD" id="cd00067">
    <property type="entry name" value="GAL4"/>
    <property type="match status" value="1"/>
</dbReference>
<dbReference type="PANTHER" id="PTHR31001">
    <property type="entry name" value="UNCHARACTERIZED TRANSCRIPTIONAL REGULATORY PROTEIN"/>
    <property type="match status" value="1"/>
</dbReference>
<dbReference type="AlphaFoldDB" id="A0A0L6V5W4"/>
<organism evidence="6 7">
    <name type="scientific">Puccinia sorghi</name>
    <dbReference type="NCBI Taxonomy" id="27349"/>
    <lineage>
        <taxon>Eukaryota</taxon>
        <taxon>Fungi</taxon>
        <taxon>Dikarya</taxon>
        <taxon>Basidiomycota</taxon>
        <taxon>Pucciniomycotina</taxon>
        <taxon>Pucciniomycetes</taxon>
        <taxon>Pucciniales</taxon>
        <taxon>Pucciniaceae</taxon>
        <taxon>Puccinia</taxon>
    </lineage>
</organism>
<dbReference type="GO" id="GO:0006351">
    <property type="term" value="P:DNA-templated transcription"/>
    <property type="evidence" value="ECO:0007669"/>
    <property type="project" value="InterPro"/>
</dbReference>
<dbReference type="SMART" id="SM00066">
    <property type="entry name" value="GAL4"/>
    <property type="match status" value="1"/>
</dbReference>
<dbReference type="Pfam" id="PF04082">
    <property type="entry name" value="Fungal_trans"/>
    <property type="match status" value="1"/>
</dbReference>
<evidence type="ECO:0000256" key="3">
    <source>
        <dbReference type="ARBA" id="ARBA00023242"/>
    </source>
</evidence>
<dbReference type="OrthoDB" id="2506114at2759"/>
<keyword evidence="2" id="KW-0479">Metal-binding</keyword>
<protein>
    <recommendedName>
        <fullName evidence="5">Zn(2)-C6 fungal-type domain-containing protein</fullName>
    </recommendedName>
</protein>
<dbReference type="PROSITE" id="PS00463">
    <property type="entry name" value="ZN2_CY6_FUNGAL_1"/>
    <property type="match status" value="1"/>
</dbReference>
<comment type="subcellular location">
    <subcellularLocation>
        <location evidence="1">Nucleus</location>
    </subcellularLocation>
</comment>
<dbReference type="GO" id="GO:0005634">
    <property type="term" value="C:nucleus"/>
    <property type="evidence" value="ECO:0007669"/>
    <property type="project" value="UniProtKB-SubCell"/>
</dbReference>
<proteinExistence type="predicted"/>
<feature type="region of interest" description="Disordered" evidence="4">
    <location>
        <begin position="100"/>
        <end position="120"/>
    </location>
</feature>
<evidence type="ECO:0000256" key="1">
    <source>
        <dbReference type="ARBA" id="ARBA00004123"/>
    </source>
</evidence>
<dbReference type="InterPro" id="IPR001138">
    <property type="entry name" value="Zn2Cys6_DnaBD"/>
</dbReference>
<dbReference type="InterPro" id="IPR036864">
    <property type="entry name" value="Zn2-C6_fun-type_DNA-bd_sf"/>
</dbReference>
<evidence type="ECO:0000313" key="7">
    <source>
        <dbReference type="Proteomes" id="UP000037035"/>
    </source>
</evidence>
<feature type="domain" description="Zn(2)-C6 fungal-type" evidence="5">
    <location>
        <begin position="37"/>
        <end position="66"/>
    </location>
</feature>
<evidence type="ECO:0000259" key="5">
    <source>
        <dbReference type="PROSITE" id="PS50048"/>
    </source>
</evidence>
<dbReference type="InterPro" id="IPR007219">
    <property type="entry name" value="XnlR_reg_dom"/>
</dbReference>
<dbReference type="EMBL" id="LAVV01007375">
    <property type="protein sequence ID" value="KNZ56148.1"/>
    <property type="molecule type" value="Genomic_DNA"/>
</dbReference>
<dbReference type="SUPFAM" id="SSF57701">
    <property type="entry name" value="Zn2/Cys6 DNA-binding domain"/>
    <property type="match status" value="1"/>
</dbReference>
<dbReference type="Proteomes" id="UP000037035">
    <property type="component" value="Unassembled WGS sequence"/>
</dbReference>
<evidence type="ECO:0000256" key="4">
    <source>
        <dbReference type="SAM" id="MobiDB-lite"/>
    </source>
</evidence>
<comment type="caution">
    <text evidence="6">The sequence shown here is derived from an EMBL/GenBank/DDBJ whole genome shotgun (WGS) entry which is preliminary data.</text>
</comment>
<evidence type="ECO:0000256" key="2">
    <source>
        <dbReference type="ARBA" id="ARBA00022723"/>
    </source>
</evidence>
<dbReference type="InterPro" id="IPR050613">
    <property type="entry name" value="Sec_Metabolite_Reg"/>
</dbReference>
<feature type="region of interest" description="Disordered" evidence="4">
    <location>
        <begin position="1"/>
        <end position="45"/>
    </location>
</feature>
<dbReference type="Pfam" id="PF00172">
    <property type="entry name" value="Zn_clus"/>
    <property type="match status" value="1"/>
</dbReference>
<gene>
    <name evidence="6" type="ORF">VP01_2485g5</name>
</gene>
<feature type="compositionally biased region" description="Low complexity" evidence="4">
    <location>
        <begin position="102"/>
        <end position="118"/>
    </location>
</feature>
<accession>A0A0L6V5W4</accession>
<sequence length="538" mass="59954">MKTTIEAESSSPRNTGSDVEPARTAKPRKKLNRQPASCSGCRQRRTRCDRGRPCLECHKRKTTCDYTGASAPPSIPPVSIFDQVEREEYIKRLEARLEALEKSTPPTKPSSASSTPPAHDFSLDDLAAQLSIITIGKRVRAPISDSEPHTLRTQLESIMASQSNLPPITFIQPEQQFSLDLVAKYLVPSLEELCSEHLPSRPQIDILAQCFLNTVNLWSPVINPFDWNIQLDAFWNSTDRLNFRPTPTPSNPPHLTRHYLTQFIAILYAVMGHGLSTLADIHHLESTPENQSSVGSPTSSPPRDDHLWTLSQAEKISLANRWFRFSLGLLMSPEGNIYVKPTIFGIRAMSILSNVEHAPENLDHGIFFWSLTSNLAISVGLFREPPIADDEDIETLDETEIESRRELAWSILALDWAGYVVANGKRPLNDADQISVKFPGTVISRATKIDPADGWPENPLVCIRRLAAQMDHLMRQVDVKVLSGHPVTYEDLAETVKRLDQLESSVPPRLQMRLSADGKSLETVVKSITAQNVPVACS</sequence>
<keyword evidence="3" id="KW-0539">Nucleus</keyword>
<feature type="compositionally biased region" description="Polar residues" evidence="4">
    <location>
        <begin position="1"/>
        <end position="17"/>
    </location>
</feature>
<dbReference type="Gene3D" id="4.10.240.10">
    <property type="entry name" value="Zn(2)-C6 fungal-type DNA-binding domain"/>
    <property type="match status" value="1"/>
</dbReference>
<dbReference type="GO" id="GO:0008270">
    <property type="term" value="F:zinc ion binding"/>
    <property type="evidence" value="ECO:0007669"/>
    <property type="project" value="InterPro"/>
</dbReference>
<keyword evidence="7" id="KW-1185">Reference proteome</keyword>
<evidence type="ECO:0000313" key="6">
    <source>
        <dbReference type="EMBL" id="KNZ56148.1"/>
    </source>
</evidence>
<name>A0A0L6V5W4_9BASI</name>